<feature type="region of interest" description="Disordered" evidence="1">
    <location>
        <begin position="1"/>
        <end position="26"/>
    </location>
</feature>
<evidence type="ECO:0000256" key="1">
    <source>
        <dbReference type="SAM" id="MobiDB-lite"/>
    </source>
</evidence>
<protein>
    <submittedName>
        <fullName evidence="2">Uncharacterized protein</fullName>
    </submittedName>
</protein>
<dbReference type="KEGG" id="vg:40075093"/>
<dbReference type="GeneID" id="40075093"/>
<sequence length="57" mass="6699">MIKPVHQTNPVNQHHTKEQPKSEMSEFDQVLSGVMSKLYEEHDDVKMDKIKTIQTYV</sequence>
<proteinExistence type="predicted"/>
<feature type="compositionally biased region" description="Polar residues" evidence="1">
    <location>
        <begin position="1"/>
        <end position="13"/>
    </location>
</feature>
<keyword evidence="3" id="KW-1185">Reference proteome</keyword>
<dbReference type="Proteomes" id="UP000221243">
    <property type="component" value="Segment"/>
</dbReference>
<dbReference type="RefSeq" id="YP_009599364.1">
    <property type="nucleotide sequence ID" value="NC_041916.1"/>
</dbReference>
<evidence type="ECO:0000313" key="3">
    <source>
        <dbReference type="Proteomes" id="UP000221243"/>
    </source>
</evidence>
<name>A0A1Q2U2U3_9CAUD</name>
<dbReference type="EMBL" id="AP017972">
    <property type="protein sequence ID" value="BAW98286.1"/>
    <property type="molecule type" value="Genomic_DNA"/>
</dbReference>
<reference evidence="2 3" key="1">
    <citation type="submission" date="2017-01" db="EMBL/GenBank/DDBJ databases">
        <title>Complete Genome Sequence of Vibrio Parahaemolyticus Bacteriophage pTD1.</title>
        <authorList>
            <person name="Midorikawa Y."/>
            <person name="Sano M."/>
        </authorList>
    </citation>
    <scope>NUCLEOTIDE SEQUENCE [LARGE SCALE GENOMIC DNA]</scope>
    <source>
        <strain evidence="2">PTD1</strain>
    </source>
</reference>
<evidence type="ECO:0000313" key="2">
    <source>
        <dbReference type="EMBL" id="BAW98286.1"/>
    </source>
</evidence>
<dbReference type="OrthoDB" id="40893at10239"/>
<feature type="compositionally biased region" description="Basic and acidic residues" evidence="1">
    <location>
        <begin position="15"/>
        <end position="24"/>
    </location>
</feature>
<accession>A0A1Q2U2U3</accession>
<organism evidence="2 3">
    <name type="scientific">Vibrio phage pTD1</name>
    <dbReference type="NCBI Taxonomy" id="1938577"/>
    <lineage>
        <taxon>Viruses</taxon>
        <taxon>Duplodnaviria</taxon>
        <taxon>Heunggongvirae</taxon>
        <taxon>Uroviricota</taxon>
        <taxon>Caudoviricetes</taxon>
        <taxon>Chimalliviridae</taxon>
        <taxon>Gorgonvirinae</taxon>
        <taxon>Tidunavirus</taxon>
        <taxon>Tidunavirus pTD1</taxon>
    </lineage>
</organism>